<dbReference type="Proteomes" id="UP000646365">
    <property type="component" value="Unassembled WGS sequence"/>
</dbReference>
<comment type="caution">
    <text evidence="2">The sequence shown here is derived from an EMBL/GenBank/DDBJ whole genome shotgun (WGS) entry which is preliminary data.</text>
</comment>
<feature type="coiled-coil region" evidence="1">
    <location>
        <begin position="8"/>
        <end position="35"/>
    </location>
</feature>
<keyword evidence="3" id="KW-1185">Reference proteome</keyword>
<sequence length="193" mass="22390">MAGLDRLHAELGRELGQKEEEAQRVRENMRLVESVIKLVEPDYDTRQVVYLRRHKPNMVVKKRAHLSRHALDVLRRASRPLMVAEITDIVAEERGLIDLSVEDRDRIRNSVYCWLRDNDGKLVTKHGRYPSRWELAVIPRLHAVVAACCRYHAARNREVPSFRSLYASARLSSDFRRLFGDAPNCCLHGWPPS</sequence>
<keyword evidence="1" id="KW-0175">Coiled coil</keyword>
<proteinExistence type="predicted"/>
<reference evidence="2" key="1">
    <citation type="journal article" date="2014" name="Int. J. Syst. Evol. Microbiol.">
        <title>Complete genome sequence of Corynebacterium casei LMG S-19264T (=DSM 44701T), isolated from a smear-ripened cheese.</title>
        <authorList>
            <consortium name="US DOE Joint Genome Institute (JGI-PGF)"/>
            <person name="Walter F."/>
            <person name="Albersmeier A."/>
            <person name="Kalinowski J."/>
            <person name="Ruckert C."/>
        </authorList>
    </citation>
    <scope>NUCLEOTIDE SEQUENCE</scope>
    <source>
        <strain evidence="2">CGMCC 1.15725</strain>
    </source>
</reference>
<dbReference type="EMBL" id="BMJQ01000011">
    <property type="protein sequence ID" value="GGF31565.1"/>
    <property type="molecule type" value="Genomic_DNA"/>
</dbReference>
<reference evidence="2" key="2">
    <citation type="submission" date="2020-09" db="EMBL/GenBank/DDBJ databases">
        <authorList>
            <person name="Sun Q."/>
            <person name="Zhou Y."/>
        </authorList>
    </citation>
    <scope>NUCLEOTIDE SEQUENCE</scope>
    <source>
        <strain evidence="2">CGMCC 1.15725</strain>
    </source>
</reference>
<evidence type="ECO:0000313" key="3">
    <source>
        <dbReference type="Proteomes" id="UP000646365"/>
    </source>
</evidence>
<gene>
    <name evidence="2" type="ORF">GCM10011611_42140</name>
</gene>
<organism evidence="2 3">
    <name type="scientific">Aliidongia dinghuensis</name>
    <dbReference type="NCBI Taxonomy" id="1867774"/>
    <lineage>
        <taxon>Bacteria</taxon>
        <taxon>Pseudomonadati</taxon>
        <taxon>Pseudomonadota</taxon>
        <taxon>Alphaproteobacteria</taxon>
        <taxon>Rhodospirillales</taxon>
        <taxon>Dongiaceae</taxon>
        <taxon>Aliidongia</taxon>
    </lineage>
</organism>
<accession>A0A8J3E5E0</accession>
<evidence type="ECO:0000313" key="2">
    <source>
        <dbReference type="EMBL" id="GGF31565.1"/>
    </source>
</evidence>
<dbReference type="AlphaFoldDB" id="A0A8J3E5E0"/>
<evidence type="ECO:0000256" key="1">
    <source>
        <dbReference type="SAM" id="Coils"/>
    </source>
</evidence>
<name>A0A8J3E5E0_9PROT</name>
<protein>
    <submittedName>
        <fullName evidence="2">Uncharacterized protein</fullName>
    </submittedName>
</protein>